<reference evidence="3 4" key="1">
    <citation type="journal article" date="2020" name="Genome Biol. Evol.">
        <title>A new high-quality draft genome assembly of the Chinese cordyceps Ophiocordyceps sinensis.</title>
        <authorList>
            <person name="Shu R."/>
            <person name="Zhang J."/>
            <person name="Meng Q."/>
            <person name="Zhang H."/>
            <person name="Zhou G."/>
            <person name="Li M."/>
            <person name="Wu P."/>
            <person name="Zhao Y."/>
            <person name="Chen C."/>
            <person name="Qin Q."/>
        </authorList>
    </citation>
    <scope>NUCLEOTIDE SEQUENCE [LARGE SCALE GENOMIC DNA]</scope>
    <source>
        <strain evidence="3 4">IOZ07</strain>
    </source>
</reference>
<evidence type="ECO:0000313" key="4">
    <source>
        <dbReference type="Proteomes" id="UP000557566"/>
    </source>
</evidence>
<dbReference type="AlphaFoldDB" id="A0A8H4PV39"/>
<dbReference type="EMBL" id="JAAVMX010000003">
    <property type="protein sequence ID" value="KAF4510931.1"/>
    <property type="molecule type" value="Genomic_DNA"/>
</dbReference>
<evidence type="ECO:0000256" key="1">
    <source>
        <dbReference type="SAM" id="Coils"/>
    </source>
</evidence>
<feature type="coiled-coil region" evidence="1">
    <location>
        <begin position="26"/>
        <end position="123"/>
    </location>
</feature>
<feature type="compositionally biased region" description="Polar residues" evidence="2">
    <location>
        <begin position="127"/>
        <end position="138"/>
    </location>
</feature>
<keyword evidence="1" id="KW-0175">Coiled coil</keyword>
<dbReference type="Gene3D" id="1.20.5.4090">
    <property type="match status" value="1"/>
</dbReference>
<gene>
    <name evidence="3" type="ORF">G6O67_002777</name>
</gene>
<dbReference type="Proteomes" id="UP000557566">
    <property type="component" value="Unassembled WGS sequence"/>
</dbReference>
<dbReference type="OrthoDB" id="4939498at2759"/>
<keyword evidence="4" id="KW-1185">Reference proteome</keyword>
<accession>A0A8H4PV39</accession>
<sequence length="267" mass="30317">MPLSYHRPSPATGRKAHTNSHAQDMDETLLENLKNANTELNKVTSERDRYVRLYEQATQKLSESHAAKEDLKAQVHALKEEHAALRRKLQESKRENKELTCAVDAWAHEHENLQQEFDDLAAAYHDATTSPSGVQGTSMRLPERPKSSHKSSSKREHKEERARKSDKESREKRSEKERLSRRFDQERPGSRRQSFIEPWGPGARPVSLAPARDMPVQAVQPSHSNVAFSTVPRTSNPLGSSLYKPGGGCLYDDEVEDGNYHAYRVAR</sequence>
<feature type="region of interest" description="Disordered" evidence="2">
    <location>
        <begin position="1"/>
        <end position="26"/>
    </location>
</feature>
<name>A0A8H4PV39_9HYPO</name>
<comment type="caution">
    <text evidence="3">The sequence shown here is derived from an EMBL/GenBank/DDBJ whole genome shotgun (WGS) entry which is preliminary data.</text>
</comment>
<proteinExistence type="predicted"/>
<evidence type="ECO:0000256" key="2">
    <source>
        <dbReference type="SAM" id="MobiDB-lite"/>
    </source>
</evidence>
<protein>
    <submittedName>
        <fullName evidence="3">Uncharacterized protein</fullName>
    </submittedName>
</protein>
<evidence type="ECO:0000313" key="3">
    <source>
        <dbReference type="EMBL" id="KAF4510931.1"/>
    </source>
</evidence>
<organism evidence="3 4">
    <name type="scientific">Ophiocordyceps sinensis</name>
    <dbReference type="NCBI Taxonomy" id="72228"/>
    <lineage>
        <taxon>Eukaryota</taxon>
        <taxon>Fungi</taxon>
        <taxon>Dikarya</taxon>
        <taxon>Ascomycota</taxon>
        <taxon>Pezizomycotina</taxon>
        <taxon>Sordariomycetes</taxon>
        <taxon>Hypocreomycetidae</taxon>
        <taxon>Hypocreales</taxon>
        <taxon>Ophiocordycipitaceae</taxon>
        <taxon>Ophiocordyceps</taxon>
    </lineage>
</organism>
<feature type="compositionally biased region" description="Basic and acidic residues" evidence="2">
    <location>
        <begin position="153"/>
        <end position="189"/>
    </location>
</feature>
<feature type="region of interest" description="Disordered" evidence="2">
    <location>
        <begin position="127"/>
        <end position="208"/>
    </location>
</feature>